<dbReference type="AlphaFoldDB" id="A0A3B0T8E4"/>
<protein>
    <submittedName>
        <fullName evidence="1">Uncharacterized protein</fullName>
    </submittedName>
</protein>
<reference evidence="1" key="1">
    <citation type="submission" date="2018-06" db="EMBL/GenBank/DDBJ databases">
        <authorList>
            <person name="Zhirakovskaya E."/>
        </authorList>
    </citation>
    <scope>NUCLEOTIDE SEQUENCE</scope>
</reference>
<organism evidence="1">
    <name type="scientific">hydrothermal vent metagenome</name>
    <dbReference type="NCBI Taxonomy" id="652676"/>
    <lineage>
        <taxon>unclassified sequences</taxon>
        <taxon>metagenomes</taxon>
        <taxon>ecological metagenomes</taxon>
    </lineage>
</organism>
<evidence type="ECO:0000313" key="1">
    <source>
        <dbReference type="EMBL" id="VAW14695.1"/>
    </source>
</evidence>
<name>A0A3B0T8E4_9ZZZZ</name>
<sequence>MNIYQPYVRPIPRGKDKAAIEFGTKISASETDGMGRVEHISWDQFNEPTDLELQVRTYRATYNHWGDRPKNS</sequence>
<proteinExistence type="predicted"/>
<accession>A0A3B0T8E4</accession>
<dbReference type="EMBL" id="UOEL01000121">
    <property type="protein sequence ID" value="VAW14695.1"/>
    <property type="molecule type" value="Genomic_DNA"/>
</dbReference>
<gene>
    <name evidence="1" type="ORF">MNBD_BACTEROID03-1341</name>
</gene>